<reference evidence="11 12" key="1">
    <citation type="journal article" date="2018" name="Mol. Plant">
        <title>The genome of Artemisia annua provides insight into the evolution of Asteraceae family and artemisinin biosynthesis.</title>
        <authorList>
            <person name="Shen Q."/>
            <person name="Zhang L."/>
            <person name="Liao Z."/>
            <person name="Wang S."/>
            <person name="Yan T."/>
            <person name="Shi P."/>
            <person name="Liu M."/>
            <person name="Fu X."/>
            <person name="Pan Q."/>
            <person name="Wang Y."/>
            <person name="Lv Z."/>
            <person name="Lu X."/>
            <person name="Zhang F."/>
            <person name="Jiang W."/>
            <person name="Ma Y."/>
            <person name="Chen M."/>
            <person name="Hao X."/>
            <person name="Li L."/>
            <person name="Tang Y."/>
            <person name="Lv G."/>
            <person name="Zhou Y."/>
            <person name="Sun X."/>
            <person name="Brodelius P.E."/>
            <person name="Rose J.K.C."/>
            <person name="Tang K."/>
        </authorList>
    </citation>
    <scope>NUCLEOTIDE SEQUENCE [LARGE SCALE GENOMIC DNA]</scope>
    <source>
        <strain evidence="12">cv. Huhao1</strain>
        <tissue evidence="11">Leaf</tissue>
    </source>
</reference>
<proteinExistence type="predicted"/>
<keyword evidence="12" id="KW-1185">Reference proteome</keyword>
<evidence type="ECO:0000313" key="12">
    <source>
        <dbReference type="Proteomes" id="UP000245207"/>
    </source>
</evidence>
<dbReference type="STRING" id="35608.A0A2U1QM28"/>
<dbReference type="Proteomes" id="UP000245207">
    <property type="component" value="Unassembled WGS sequence"/>
</dbReference>
<keyword evidence="3" id="KW-0602">Photosynthesis</keyword>
<feature type="transmembrane region" description="Helical" evidence="10">
    <location>
        <begin position="236"/>
        <end position="256"/>
    </location>
</feature>
<keyword evidence="6 10" id="KW-1133">Transmembrane helix</keyword>
<sequence length="290" mass="32655">MAFMVQEYMRSLSENLFICNSKNKDRLIFMCGELKQSEMFRGGTTAKDEVGNNTIARPMDNPSQDLDTLPSIGYLKNFRFAGILNSIVIDIIIYMAIITYDLLIFQTLHQLQAQEETTEAKWWPDGQIYQECSTSRQGKRSLFHELLSGVEGLLRMCCLVSSNEGWCFDWQLKKQFFGQYLDLDDVSEDYSDGEARDAGFIDIKSLGKSIAGLIHLSVRPLQRLYKGLRMGNIETVLSNSIAAVFFAAFVVAGTMWHGSATAPSNYLGLLVINGIRGTFNKKYIEELALG</sequence>
<evidence type="ECO:0000256" key="5">
    <source>
        <dbReference type="ARBA" id="ARBA00022692"/>
    </source>
</evidence>
<dbReference type="EMBL" id="PKPP01000038">
    <property type="protein sequence ID" value="PWA99042.1"/>
    <property type="molecule type" value="Genomic_DNA"/>
</dbReference>
<evidence type="ECO:0000256" key="8">
    <source>
        <dbReference type="ARBA" id="ARBA00023136"/>
    </source>
</evidence>
<evidence type="ECO:0000256" key="10">
    <source>
        <dbReference type="SAM" id="Phobius"/>
    </source>
</evidence>
<evidence type="ECO:0000256" key="1">
    <source>
        <dbReference type="ARBA" id="ARBA00004141"/>
    </source>
</evidence>
<dbReference type="Pfam" id="PF00421">
    <property type="entry name" value="PSII"/>
    <property type="match status" value="1"/>
</dbReference>
<accession>A0A2U1QM28</accession>
<keyword evidence="9" id="KW-0604">Photosystem II</keyword>
<dbReference type="GO" id="GO:0016168">
    <property type="term" value="F:chlorophyll binding"/>
    <property type="evidence" value="ECO:0007669"/>
    <property type="project" value="UniProtKB-KW"/>
</dbReference>
<evidence type="ECO:0000256" key="9">
    <source>
        <dbReference type="ARBA" id="ARBA00023276"/>
    </source>
</evidence>
<dbReference type="OrthoDB" id="10648428at2759"/>
<evidence type="ECO:0000256" key="7">
    <source>
        <dbReference type="ARBA" id="ARBA00022991"/>
    </source>
</evidence>
<keyword evidence="8 10" id="KW-0472">Membrane</keyword>
<keyword evidence="5 10" id="KW-0812">Transmembrane</keyword>
<protein>
    <submittedName>
        <fullName evidence="11">Photosystem antenna protein-like protein</fullName>
    </submittedName>
</protein>
<dbReference type="AlphaFoldDB" id="A0A2U1QM28"/>
<keyword evidence="2" id="KW-0148">Chlorophyll</keyword>
<evidence type="ECO:0000256" key="3">
    <source>
        <dbReference type="ARBA" id="ARBA00022531"/>
    </source>
</evidence>
<keyword evidence="7" id="KW-0157">Chromophore</keyword>
<dbReference type="InterPro" id="IPR000932">
    <property type="entry name" value="PS_antenna-like"/>
</dbReference>
<evidence type="ECO:0000313" key="11">
    <source>
        <dbReference type="EMBL" id="PWA99042.1"/>
    </source>
</evidence>
<dbReference type="InterPro" id="IPR036001">
    <property type="entry name" value="PS_II_antenna-like_sf"/>
</dbReference>
<evidence type="ECO:0000256" key="2">
    <source>
        <dbReference type="ARBA" id="ARBA00022494"/>
    </source>
</evidence>
<dbReference type="SUPFAM" id="SSF161077">
    <property type="entry name" value="Photosystem II antenna protein-like"/>
    <property type="match status" value="1"/>
</dbReference>
<keyword evidence="4" id="KW-0934">Plastid</keyword>
<comment type="caution">
    <text evidence="11">The sequence shown here is derived from an EMBL/GenBank/DDBJ whole genome shotgun (WGS) entry which is preliminary data.</text>
</comment>
<gene>
    <name evidence="11" type="ORF">CTI12_AA013090</name>
</gene>
<evidence type="ECO:0000256" key="4">
    <source>
        <dbReference type="ARBA" id="ARBA00022640"/>
    </source>
</evidence>
<dbReference type="GO" id="GO:0009523">
    <property type="term" value="C:photosystem II"/>
    <property type="evidence" value="ECO:0007669"/>
    <property type="project" value="UniProtKB-KW"/>
</dbReference>
<organism evidence="11 12">
    <name type="scientific">Artemisia annua</name>
    <name type="common">Sweet wormwood</name>
    <dbReference type="NCBI Taxonomy" id="35608"/>
    <lineage>
        <taxon>Eukaryota</taxon>
        <taxon>Viridiplantae</taxon>
        <taxon>Streptophyta</taxon>
        <taxon>Embryophyta</taxon>
        <taxon>Tracheophyta</taxon>
        <taxon>Spermatophyta</taxon>
        <taxon>Magnoliopsida</taxon>
        <taxon>eudicotyledons</taxon>
        <taxon>Gunneridae</taxon>
        <taxon>Pentapetalae</taxon>
        <taxon>asterids</taxon>
        <taxon>campanulids</taxon>
        <taxon>Asterales</taxon>
        <taxon>Asteraceae</taxon>
        <taxon>Asteroideae</taxon>
        <taxon>Anthemideae</taxon>
        <taxon>Artemisiinae</taxon>
        <taxon>Artemisia</taxon>
    </lineage>
</organism>
<dbReference type="GO" id="GO:0009767">
    <property type="term" value="P:photosynthetic electron transport chain"/>
    <property type="evidence" value="ECO:0007669"/>
    <property type="project" value="InterPro"/>
</dbReference>
<evidence type="ECO:0000256" key="6">
    <source>
        <dbReference type="ARBA" id="ARBA00022989"/>
    </source>
</evidence>
<feature type="transmembrane region" description="Helical" evidence="10">
    <location>
        <begin position="80"/>
        <end position="103"/>
    </location>
</feature>
<comment type="subcellular location">
    <subcellularLocation>
        <location evidence="1">Membrane</location>
        <topology evidence="1">Multi-pass membrane protein</topology>
    </subcellularLocation>
</comment>
<name>A0A2U1QM28_ARTAN</name>